<dbReference type="PANTHER" id="PTHR13199:SF11">
    <property type="entry name" value="PROTEIN ATOSSA"/>
    <property type="match status" value="1"/>
</dbReference>
<dbReference type="Pfam" id="PF13889">
    <property type="entry name" value="Chromosome_seg"/>
    <property type="match status" value="1"/>
</dbReference>
<reference evidence="3" key="1">
    <citation type="submission" date="2022-04" db="EMBL/GenBank/DDBJ databases">
        <title>Carnegiea gigantea Genome sequencing and assembly v2.</title>
        <authorList>
            <person name="Copetti D."/>
            <person name="Sanderson M.J."/>
            <person name="Burquez A."/>
            <person name="Wojciechowski M.F."/>
        </authorList>
    </citation>
    <scope>NUCLEOTIDE SEQUENCE</scope>
    <source>
        <strain evidence="3">SGP5-SGP5p</strain>
        <tissue evidence="3">Aerial part</tissue>
    </source>
</reference>
<evidence type="ECO:0000313" key="4">
    <source>
        <dbReference type="Proteomes" id="UP001153076"/>
    </source>
</evidence>
<dbReference type="Proteomes" id="UP001153076">
    <property type="component" value="Unassembled WGS sequence"/>
</dbReference>
<feature type="region of interest" description="Disordered" evidence="1">
    <location>
        <begin position="561"/>
        <end position="584"/>
    </location>
</feature>
<evidence type="ECO:0000259" key="2">
    <source>
        <dbReference type="SMART" id="SM01177"/>
    </source>
</evidence>
<organism evidence="3 4">
    <name type="scientific">Carnegiea gigantea</name>
    <dbReference type="NCBI Taxonomy" id="171969"/>
    <lineage>
        <taxon>Eukaryota</taxon>
        <taxon>Viridiplantae</taxon>
        <taxon>Streptophyta</taxon>
        <taxon>Embryophyta</taxon>
        <taxon>Tracheophyta</taxon>
        <taxon>Spermatophyta</taxon>
        <taxon>Magnoliopsida</taxon>
        <taxon>eudicotyledons</taxon>
        <taxon>Gunneridae</taxon>
        <taxon>Pentapetalae</taxon>
        <taxon>Caryophyllales</taxon>
        <taxon>Cactineae</taxon>
        <taxon>Cactaceae</taxon>
        <taxon>Cactoideae</taxon>
        <taxon>Echinocereeae</taxon>
        <taxon>Carnegiea</taxon>
    </lineage>
</organism>
<gene>
    <name evidence="3" type="ORF">Cgig2_005556</name>
</gene>
<proteinExistence type="predicted"/>
<evidence type="ECO:0000256" key="1">
    <source>
        <dbReference type="SAM" id="MobiDB-lite"/>
    </source>
</evidence>
<dbReference type="AlphaFoldDB" id="A0A9Q1QPN9"/>
<accession>A0A9Q1QPN9</accession>
<evidence type="ECO:0000313" key="3">
    <source>
        <dbReference type="EMBL" id="KAJ8449534.1"/>
    </source>
</evidence>
<sequence length="708" mass="77707">MGLPQVTTSKVVDEVGVSLSSLVQTPPRPSGLSTYDMDGVHGANMSNWVPSSLPFSDDKRSPACKFPNEADFTALHEDATSDMCGLKVNHTDQSSWFANKNGGSIHNPFLRVIGFEPKAFGSSQNGFESNQTDSVHQSASVSSVCNGTGLNGPTARKRLLSPLNSMLLLDQFNGDPLNIGDSIRNSQTDGSTFGISLSQEHKKAHICSSSNEDSSVWCASSHPVWTSSPKDNFRTNSSVFTDGLLLRNHQLIDKHQSGLDFLRDDSKSRAQDASVLTSSERVVSSPLSLSPLGRKVHERKRTAHMIRDCEEDSGAKYITFKDVEHSLFSRLFPFKSNEDITMEEPDILHNRDDLFTPKKSSAIEQCWSHDSVPPSPTSKIARPLSGLPVRRSLVGSFEESLLSGRLASTYVSKRIDGFLAVLSITGGSFSPKAKKLPFAVNSVHGDKCLLYYSSIDLAGHLSSGKPGSPEMKKSFGVNDSPSEHSRLRVPMKGRIQLVVSNPEKTPIHTFLCNYDLSDMPGGTKTFLRQKTTLASAEKTSSRNRGFDKADNAIEALNNLINSSTEGSSNSSMKSQHTAQSSFCESTHTGAMDSESCSLITGRMTGKRSVHSPSKVNDCLSSNGVLRYALHLRFLCPHPKRNPRTVQRCKSDPLSAPMKKGAKTEEERRFYLYNDLKVVFPQRHSDADEGKLQVEYHFPSDPKYFDISN</sequence>
<dbReference type="InterPro" id="IPR033473">
    <property type="entry name" value="Atos-like_C"/>
</dbReference>
<feature type="region of interest" description="Disordered" evidence="1">
    <location>
        <begin position="463"/>
        <end position="485"/>
    </location>
</feature>
<comment type="caution">
    <text evidence="3">The sequence shown here is derived from an EMBL/GenBank/DDBJ whole genome shotgun (WGS) entry which is preliminary data.</text>
</comment>
<dbReference type="EMBL" id="JAKOGI010000020">
    <property type="protein sequence ID" value="KAJ8449534.1"/>
    <property type="molecule type" value="Genomic_DNA"/>
</dbReference>
<dbReference type="PANTHER" id="PTHR13199">
    <property type="entry name" value="GH03947P"/>
    <property type="match status" value="1"/>
</dbReference>
<dbReference type="InterPro" id="IPR051506">
    <property type="entry name" value="ATOS_Transcription_Regulators"/>
</dbReference>
<dbReference type="InterPro" id="IPR025261">
    <property type="entry name" value="Atos-like_cons_dom"/>
</dbReference>
<dbReference type="Pfam" id="PF13915">
    <property type="entry name" value="DUF4210"/>
    <property type="match status" value="1"/>
</dbReference>
<dbReference type="OrthoDB" id="8625101at2759"/>
<feature type="compositionally biased region" description="Polar residues" evidence="1">
    <location>
        <begin position="575"/>
        <end position="584"/>
    </location>
</feature>
<name>A0A9Q1QPN9_9CARY</name>
<feature type="compositionally biased region" description="Low complexity" evidence="1">
    <location>
        <begin position="562"/>
        <end position="574"/>
    </location>
</feature>
<protein>
    <recommendedName>
        <fullName evidence="2">Atos-like conserved domain-containing protein</fullName>
    </recommendedName>
</protein>
<keyword evidence="4" id="KW-1185">Reference proteome</keyword>
<dbReference type="SMART" id="SM01177">
    <property type="entry name" value="DUF4210"/>
    <property type="match status" value="1"/>
</dbReference>
<feature type="domain" description="Atos-like conserved" evidence="2">
    <location>
        <begin position="393"/>
        <end position="452"/>
    </location>
</feature>